<sequence length="283" mass="31941">MAKVRFGGKFHESAVEDVKSLSTIIIVFISLIPYWMLYFQMQSTFLAQGLQMRLSFQSVNATGSDDQKFSIPAAWLMLFNVLFLIIFIPLMNQVIYPYLDKHGIKIGLLTRMAFGMACATLSMFIAGGIEIWRLDFIHNKHTVNQTIENTLYVAADLSICWQIPQYSLIGISEVFTSVSGMEFACSQAPSTMQSAVMGLYYFCAGIGSFIGVAAWGIFNRIIEPHMHNSNINYVKLHYYFFALAVIQFLTLVIFCFISKNLKIRKPPTPNYSTTSSLLSSLSR</sequence>
<dbReference type="STRING" id="407821.A0A087UJM2"/>
<gene>
    <name evidence="8" type="ORF">X975_06752</name>
</gene>
<feature type="transmembrane region" description="Helical" evidence="7">
    <location>
        <begin position="73"/>
        <end position="92"/>
    </location>
</feature>
<keyword evidence="5 7" id="KW-1133">Transmembrane helix</keyword>
<feature type="transmembrane region" description="Helical" evidence="7">
    <location>
        <begin position="112"/>
        <end position="132"/>
    </location>
</feature>
<evidence type="ECO:0000256" key="5">
    <source>
        <dbReference type="ARBA" id="ARBA00022989"/>
    </source>
</evidence>
<dbReference type="Proteomes" id="UP000054359">
    <property type="component" value="Unassembled WGS sequence"/>
</dbReference>
<dbReference type="InterPro" id="IPR036259">
    <property type="entry name" value="MFS_trans_sf"/>
</dbReference>
<keyword evidence="9" id="KW-1185">Reference proteome</keyword>
<evidence type="ECO:0000256" key="3">
    <source>
        <dbReference type="ARBA" id="ARBA00022692"/>
    </source>
</evidence>
<accession>A0A087UJM2</accession>
<evidence type="ECO:0000256" key="4">
    <source>
        <dbReference type="ARBA" id="ARBA00022856"/>
    </source>
</evidence>
<name>A0A087UJM2_STEMI</name>
<dbReference type="OMA" id="IVWIQTH"/>
<dbReference type="OrthoDB" id="205993at2759"/>
<protein>
    <submittedName>
        <fullName evidence="8">Solute carrier family 15 member 4</fullName>
    </submittedName>
</protein>
<dbReference type="Pfam" id="PF00854">
    <property type="entry name" value="PTR2"/>
    <property type="match status" value="1"/>
</dbReference>
<comment type="subcellular location">
    <subcellularLocation>
        <location evidence="1">Membrane</location>
        <topology evidence="1">Multi-pass membrane protein</topology>
    </subcellularLocation>
</comment>
<dbReference type="GO" id="GO:0022857">
    <property type="term" value="F:transmembrane transporter activity"/>
    <property type="evidence" value="ECO:0007669"/>
    <property type="project" value="InterPro"/>
</dbReference>
<dbReference type="InterPro" id="IPR000109">
    <property type="entry name" value="POT_fam"/>
</dbReference>
<evidence type="ECO:0000256" key="1">
    <source>
        <dbReference type="ARBA" id="ARBA00004141"/>
    </source>
</evidence>
<keyword evidence="3 7" id="KW-0812">Transmembrane</keyword>
<evidence type="ECO:0000256" key="2">
    <source>
        <dbReference type="ARBA" id="ARBA00005982"/>
    </source>
</evidence>
<proteinExistence type="inferred from homology"/>
<reference evidence="8 9" key="1">
    <citation type="submission" date="2013-11" db="EMBL/GenBank/DDBJ databases">
        <title>Genome sequencing of Stegodyphus mimosarum.</title>
        <authorList>
            <person name="Bechsgaard J."/>
        </authorList>
    </citation>
    <scope>NUCLEOTIDE SEQUENCE [LARGE SCALE GENOMIC DNA]</scope>
</reference>
<dbReference type="EMBL" id="KK120119">
    <property type="protein sequence ID" value="KFM77561.1"/>
    <property type="molecule type" value="Genomic_DNA"/>
</dbReference>
<comment type="similarity">
    <text evidence="2">Belongs to the major facilitator superfamily. Proton-dependent oligopeptide transporter (POT/PTR) (TC 2.A.17) family.</text>
</comment>
<dbReference type="SUPFAM" id="SSF103473">
    <property type="entry name" value="MFS general substrate transporter"/>
    <property type="match status" value="1"/>
</dbReference>
<evidence type="ECO:0000313" key="8">
    <source>
        <dbReference type="EMBL" id="KFM77561.1"/>
    </source>
</evidence>
<evidence type="ECO:0000313" key="9">
    <source>
        <dbReference type="Proteomes" id="UP000054359"/>
    </source>
</evidence>
<dbReference type="GO" id="GO:0016020">
    <property type="term" value="C:membrane"/>
    <property type="evidence" value="ECO:0007669"/>
    <property type="project" value="UniProtKB-SubCell"/>
</dbReference>
<organism evidence="8 9">
    <name type="scientific">Stegodyphus mimosarum</name>
    <name type="common">African social velvet spider</name>
    <dbReference type="NCBI Taxonomy" id="407821"/>
    <lineage>
        <taxon>Eukaryota</taxon>
        <taxon>Metazoa</taxon>
        <taxon>Ecdysozoa</taxon>
        <taxon>Arthropoda</taxon>
        <taxon>Chelicerata</taxon>
        <taxon>Arachnida</taxon>
        <taxon>Araneae</taxon>
        <taxon>Araneomorphae</taxon>
        <taxon>Entelegynae</taxon>
        <taxon>Eresoidea</taxon>
        <taxon>Eresidae</taxon>
        <taxon>Stegodyphus</taxon>
    </lineage>
</organism>
<feature type="transmembrane region" description="Helical" evidence="7">
    <location>
        <begin position="199"/>
        <end position="218"/>
    </location>
</feature>
<feature type="transmembrane region" description="Helical" evidence="7">
    <location>
        <begin position="238"/>
        <end position="257"/>
    </location>
</feature>
<dbReference type="GO" id="GO:0015833">
    <property type="term" value="P:peptide transport"/>
    <property type="evidence" value="ECO:0007669"/>
    <property type="project" value="UniProtKB-KW"/>
</dbReference>
<evidence type="ECO:0000256" key="7">
    <source>
        <dbReference type="SAM" id="Phobius"/>
    </source>
</evidence>
<feature type="transmembrane region" description="Helical" evidence="7">
    <location>
        <begin position="20"/>
        <end position="39"/>
    </location>
</feature>
<keyword evidence="4" id="KW-0653">Protein transport</keyword>
<keyword evidence="6 7" id="KW-0472">Membrane</keyword>
<keyword evidence="4" id="KW-0813">Transport</keyword>
<evidence type="ECO:0000256" key="6">
    <source>
        <dbReference type="ARBA" id="ARBA00023136"/>
    </source>
</evidence>
<dbReference type="AlphaFoldDB" id="A0A087UJM2"/>
<feature type="non-terminal residue" evidence="8">
    <location>
        <position position="283"/>
    </location>
</feature>
<dbReference type="PANTHER" id="PTHR11654">
    <property type="entry name" value="OLIGOPEPTIDE TRANSPORTER-RELATED"/>
    <property type="match status" value="1"/>
</dbReference>
<keyword evidence="4" id="KW-0571">Peptide transport</keyword>
<dbReference type="Gene3D" id="1.20.1250.20">
    <property type="entry name" value="MFS general substrate transporter like domains"/>
    <property type="match status" value="1"/>
</dbReference>